<feature type="domain" description="VWFA" evidence="1">
    <location>
        <begin position="9"/>
        <end position="165"/>
    </location>
</feature>
<gene>
    <name evidence="2" type="ORF">IAC07_05590</name>
</gene>
<evidence type="ECO:0000313" key="2">
    <source>
        <dbReference type="EMBL" id="MBO8454179.1"/>
    </source>
</evidence>
<dbReference type="AlphaFoldDB" id="A0A940IGQ8"/>
<dbReference type="InterPro" id="IPR036465">
    <property type="entry name" value="vWFA_dom_sf"/>
</dbReference>
<protein>
    <submittedName>
        <fullName evidence="2">VWA domain-containing protein</fullName>
    </submittedName>
</protein>
<dbReference type="Pfam" id="PF00092">
    <property type="entry name" value="VWA"/>
    <property type="match status" value="1"/>
</dbReference>
<name>A0A940IGQ8_9BACT</name>
<dbReference type="InterPro" id="IPR002035">
    <property type="entry name" value="VWF_A"/>
</dbReference>
<evidence type="ECO:0000259" key="1">
    <source>
        <dbReference type="Pfam" id="PF00092"/>
    </source>
</evidence>
<proteinExistence type="predicted"/>
<dbReference type="SUPFAM" id="SSF53300">
    <property type="entry name" value="vWA-like"/>
    <property type="match status" value="1"/>
</dbReference>
<comment type="caution">
    <text evidence="2">The sequence shown here is derived from an EMBL/GenBank/DDBJ whole genome shotgun (WGS) entry which is preliminary data.</text>
</comment>
<reference evidence="2" key="1">
    <citation type="submission" date="2020-10" db="EMBL/GenBank/DDBJ databases">
        <authorList>
            <person name="Gilroy R."/>
        </authorList>
    </citation>
    <scope>NUCLEOTIDE SEQUENCE</scope>
    <source>
        <strain evidence="2">F1-3629</strain>
    </source>
</reference>
<accession>A0A940IGQ8</accession>
<evidence type="ECO:0000313" key="3">
    <source>
        <dbReference type="Proteomes" id="UP000771749"/>
    </source>
</evidence>
<organism evidence="2 3">
    <name type="scientific">Candidatus Cryptobacteroides gallistercoris</name>
    <dbReference type="NCBI Taxonomy" id="2840765"/>
    <lineage>
        <taxon>Bacteria</taxon>
        <taxon>Pseudomonadati</taxon>
        <taxon>Bacteroidota</taxon>
        <taxon>Bacteroidia</taxon>
        <taxon>Bacteroidales</taxon>
        <taxon>Candidatus Cryptobacteroides</taxon>
    </lineage>
</organism>
<sequence length="210" mass="23396">MKTRIFNLIIIDESGSMQSIKKEAIDSVNETVQTIRSAQKDHEDQEHFVTLVTFNTQAKTIYDCAAANEVKELTDETYCPGCCTALYDAMGMSLNALRPKVADNDKVLVTVVTDGYENSSMEYNGKAIKALVDELKAKDWVFAYIGANQDVEKAAATISITNVMCFEATADGTRDMSARVNKGRQRLYRRIADNDFLAEAANKNFFDEDV</sequence>
<dbReference type="CDD" id="cd00198">
    <property type="entry name" value="vWFA"/>
    <property type="match status" value="1"/>
</dbReference>
<reference evidence="2" key="2">
    <citation type="journal article" date="2021" name="PeerJ">
        <title>Extensive microbial diversity within the chicken gut microbiome revealed by metagenomics and culture.</title>
        <authorList>
            <person name="Gilroy R."/>
            <person name="Ravi A."/>
            <person name="Getino M."/>
            <person name="Pursley I."/>
            <person name="Horton D.L."/>
            <person name="Alikhan N.F."/>
            <person name="Baker D."/>
            <person name="Gharbi K."/>
            <person name="Hall N."/>
            <person name="Watson M."/>
            <person name="Adriaenssens E.M."/>
            <person name="Foster-Nyarko E."/>
            <person name="Jarju S."/>
            <person name="Secka A."/>
            <person name="Antonio M."/>
            <person name="Oren A."/>
            <person name="Chaudhuri R.R."/>
            <person name="La Ragione R."/>
            <person name="Hildebrand F."/>
            <person name="Pallen M.J."/>
        </authorList>
    </citation>
    <scope>NUCLEOTIDE SEQUENCE</scope>
    <source>
        <strain evidence="2">F1-3629</strain>
    </source>
</reference>
<dbReference type="EMBL" id="JADIMJ010000083">
    <property type="protein sequence ID" value="MBO8454179.1"/>
    <property type="molecule type" value="Genomic_DNA"/>
</dbReference>
<dbReference type="Proteomes" id="UP000771749">
    <property type="component" value="Unassembled WGS sequence"/>
</dbReference>
<dbReference type="Gene3D" id="3.40.50.410">
    <property type="entry name" value="von Willebrand factor, type A domain"/>
    <property type="match status" value="1"/>
</dbReference>